<dbReference type="Proteomes" id="UP000677413">
    <property type="component" value="Unassembled WGS sequence"/>
</dbReference>
<gene>
    <name evidence="5" type="ORF">J8N05_13885</name>
</gene>
<dbReference type="PROSITE" id="PS50949">
    <property type="entry name" value="HTH_GNTR"/>
    <property type="match status" value="1"/>
</dbReference>
<reference evidence="5 6" key="1">
    <citation type="submission" date="2021-04" db="EMBL/GenBank/DDBJ databases">
        <authorList>
            <person name="Tang X."/>
            <person name="Zhou X."/>
            <person name="Chen X."/>
            <person name="Cernava T."/>
            <person name="Zhang C."/>
        </authorList>
    </citation>
    <scope>NUCLEOTIDE SEQUENCE [LARGE SCALE GENOMIC DNA]</scope>
    <source>
        <strain evidence="5 6">BH-SS-21</strain>
    </source>
</reference>
<sequence>MALDKSIKSIKSVTFDAFVRQSTSVSSEIVAHIETLISSGSLAPGTKLPAERELAQVLKVSRASLREAMHELEAKRVVERRPGRGTIVLEAPAHVRTVYEEMPESERTLRDVAELRETIEPKFAQLAAERATKAGLYALERVLETTARDDLTQEESLKADITFHMLLAQASQNPLMVALNSLANSWTESVRAFSHGTDEARRSSHLGHQLIFTAVRSGNGAAARDAMLAHLADVTHLTKNNLPSF</sequence>
<comment type="caution">
    <text evidence="5">The sequence shown here is derived from an EMBL/GenBank/DDBJ whole genome shotgun (WGS) entry which is preliminary data.</text>
</comment>
<organism evidence="5 6">
    <name type="scientific">Streptomyces liliiviolaceus</name>
    <dbReference type="NCBI Taxonomy" id="2823109"/>
    <lineage>
        <taxon>Bacteria</taxon>
        <taxon>Bacillati</taxon>
        <taxon>Actinomycetota</taxon>
        <taxon>Actinomycetes</taxon>
        <taxon>Kitasatosporales</taxon>
        <taxon>Streptomycetaceae</taxon>
        <taxon>Streptomyces</taxon>
    </lineage>
</organism>
<dbReference type="Gene3D" id="1.10.10.10">
    <property type="entry name" value="Winged helix-like DNA-binding domain superfamily/Winged helix DNA-binding domain"/>
    <property type="match status" value="1"/>
</dbReference>
<dbReference type="EMBL" id="JAGPYQ010000001">
    <property type="protein sequence ID" value="MBQ0849294.1"/>
    <property type="molecule type" value="Genomic_DNA"/>
</dbReference>
<dbReference type="Gene3D" id="1.20.120.530">
    <property type="entry name" value="GntR ligand-binding domain-like"/>
    <property type="match status" value="1"/>
</dbReference>
<dbReference type="PANTHER" id="PTHR43537">
    <property type="entry name" value="TRANSCRIPTIONAL REGULATOR, GNTR FAMILY"/>
    <property type="match status" value="1"/>
</dbReference>
<dbReference type="Pfam" id="PF00392">
    <property type="entry name" value="GntR"/>
    <property type="match status" value="1"/>
</dbReference>
<dbReference type="PANTHER" id="PTHR43537:SF44">
    <property type="entry name" value="GNTR FAMILY REGULATORY PROTEIN"/>
    <property type="match status" value="1"/>
</dbReference>
<keyword evidence="6" id="KW-1185">Reference proteome</keyword>
<dbReference type="SUPFAM" id="SSF46785">
    <property type="entry name" value="Winged helix' DNA-binding domain"/>
    <property type="match status" value="1"/>
</dbReference>
<dbReference type="Pfam" id="PF07729">
    <property type="entry name" value="FCD"/>
    <property type="match status" value="1"/>
</dbReference>
<evidence type="ECO:0000313" key="5">
    <source>
        <dbReference type="EMBL" id="MBQ0849294.1"/>
    </source>
</evidence>
<dbReference type="InterPro" id="IPR008920">
    <property type="entry name" value="TF_FadR/GntR_C"/>
</dbReference>
<dbReference type="RefSeq" id="WP_210882940.1">
    <property type="nucleotide sequence ID" value="NZ_JAGPYQ010000001.1"/>
</dbReference>
<dbReference type="GO" id="GO:0003677">
    <property type="term" value="F:DNA binding"/>
    <property type="evidence" value="ECO:0007669"/>
    <property type="project" value="UniProtKB-KW"/>
</dbReference>
<dbReference type="InterPro" id="IPR036388">
    <property type="entry name" value="WH-like_DNA-bd_sf"/>
</dbReference>
<dbReference type="CDD" id="cd07377">
    <property type="entry name" value="WHTH_GntR"/>
    <property type="match status" value="1"/>
</dbReference>
<evidence type="ECO:0000256" key="2">
    <source>
        <dbReference type="ARBA" id="ARBA00023125"/>
    </source>
</evidence>
<name>A0A940Y273_9ACTN</name>
<dbReference type="InterPro" id="IPR011711">
    <property type="entry name" value="GntR_C"/>
</dbReference>
<dbReference type="GO" id="GO:0003700">
    <property type="term" value="F:DNA-binding transcription factor activity"/>
    <property type="evidence" value="ECO:0007669"/>
    <property type="project" value="InterPro"/>
</dbReference>
<dbReference type="AlphaFoldDB" id="A0A940Y273"/>
<keyword evidence="1" id="KW-0805">Transcription regulation</keyword>
<evidence type="ECO:0000259" key="4">
    <source>
        <dbReference type="PROSITE" id="PS50949"/>
    </source>
</evidence>
<evidence type="ECO:0000256" key="1">
    <source>
        <dbReference type="ARBA" id="ARBA00023015"/>
    </source>
</evidence>
<dbReference type="SUPFAM" id="SSF48008">
    <property type="entry name" value="GntR ligand-binding domain-like"/>
    <property type="match status" value="1"/>
</dbReference>
<proteinExistence type="predicted"/>
<keyword evidence="2" id="KW-0238">DNA-binding</keyword>
<dbReference type="SMART" id="SM00895">
    <property type="entry name" value="FCD"/>
    <property type="match status" value="1"/>
</dbReference>
<dbReference type="InterPro" id="IPR000524">
    <property type="entry name" value="Tscrpt_reg_HTH_GntR"/>
</dbReference>
<dbReference type="InterPro" id="IPR036390">
    <property type="entry name" value="WH_DNA-bd_sf"/>
</dbReference>
<accession>A0A940Y273</accession>
<dbReference type="SMART" id="SM00345">
    <property type="entry name" value="HTH_GNTR"/>
    <property type="match status" value="1"/>
</dbReference>
<keyword evidence="3" id="KW-0804">Transcription</keyword>
<evidence type="ECO:0000256" key="3">
    <source>
        <dbReference type="ARBA" id="ARBA00023163"/>
    </source>
</evidence>
<protein>
    <submittedName>
        <fullName evidence="5">FadR family transcriptional regulator</fullName>
    </submittedName>
</protein>
<feature type="domain" description="HTH gntR-type" evidence="4">
    <location>
        <begin position="23"/>
        <end position="91"/>
    </location>
</feature>
<evidence type="ECO:0000313" key="6">
    <source>
        <dbReference type="Proteomes" id="UP000677413"/>
    </source>
</evidence>
<dbReference type="PRINTS" id="PR00035">
    <property type="entry name" value="HTHGNTR"/>
</dbReference>